<protein>
    <submittedName>
        <fullName evidence="2">T9SS type A sorting domain-containing protein</fullName>
    </submittedName>
</protein>
<dbReference type="EMBL" id="JAGETZ010000004">
    <property type="protein sequence ID" value="MBO2009386.1"/>
    <property type="molecule type" value="Genomic_DNA"/>
</dbReference>
<evidence type="ECO:0000313" key="3">
    <source>
        <dbReference type="Proteomes" id="UP000664369"/>
    </source>
</evidence>
<evidence type="ECO:0000259" key="1">
    <source>
        <dbReference type="Pfam" id="PF18962"/>
    </source>
</evidence>
<dbReference type="InterPro" id="IPR026444">
    <property type="entry name" value="Secre_tail"/>
</dbReference>
<evidence type="ECO:0000313" key="2">
    <source>
        <dbReference type="EMBL" id="MBO2009386.1"/>
    </source>
</evidence>
<proteinExistence type="predicted"/>
<dbReference type="RefSeq" id="WP_208175023.1">
    <property type="nucleotide sequence ID" value="NZ_JAGETZ010000004.1"/>
</dbReference>
<keyword evidence="3" id="KW-1185">Reference proteome</keyword>
<comment type="caution">
    <text evidence="2">The sequence shown here is derived from an EMBL/GenBank/DDBJ whole genome shotgun (WGS) entry which is preliminary data.</text>
</comment>
<accession>A0ABS3QDR3</accession>
<gene>
    <name evidence="2" type="ORF">J4E00_10015</name>
</gene>
<organism evidence="2 3">
    <name type="scientific">Hymenobacter negativus</name>
    <dbReference type="NCBI Taxonomy" id="2795026"/>
    <lineage>
        <taxon>Bacteria</taxon>
        <taxon>Pseudomonadati</taxon>
        <taxon>Bacteroidota</taxon>
        <taxon>Cytophagia</taxon>
        <taxon>Cytophagales</taxon>
        <taxon>Hymenobacteraceae</taxon>
        <taxon>Hymenobacter</taxon>
    </lineage>
</organism>
<reference evidence="2 3" key="1">
    <citation type="submission" date="2021-03" db="EMBL/GenBank/DDBJ databases">
        <authorList>
            <person name="Kim M.K."/>
        </authorList>
    </citation>
    <scope>NUCLEOTIDE SEQUENCE [LARGE SCALE GENOMIC DNA]</scope>
    <source>
        <strain evidence="2 3">BT442</strain>
    </source>
</reference>
<sequence length="298" mass="33293">MKPSKLTTIALLLLVVLSTSSIGVARDGRHRGDHHPMGREVRSYVEANVLPVLRQQRQKLEPQLSAADQAQLVAYRAQLRALKELGQALRHSINSSGERPTTRPTLTEAQQKQAHELRSQTHSIMLNVAQMAQKYDGAITQLAQEVQPQKEKWSTDINAIVVKNAMPEQQRMAELGSHRPDHGHLHGPKGLRHFFRPSMFLLMEPTATTTERTLGNTSFYPNPATATSQLEYEVKKAGPVSVDLLDKNGNKLRTLLTEPNAEKGPHTQPLNLSDLPTGTYYYKITTKSGSETKRFVKE</sequence>
<feature type="domain" description="Secretion system C-terminal sorting" evidence="1">
    <location>
        <begin position="220"/>
        <end position="296"/>
    </location>
</feature>
<dbReference type="Pfam" id="PF18962">
    <property type="entry name" value="Por_Secre_tail"/>
    <property type="match status" value="1"/>
</dbReference>
<dbReference type="NCBIfam" id="TIGR04183">
    <property type="entry name" value="Por_Secre_tail"/>
    <property type="match status" value="1"/>
</dbReference>
<dbReference type="Proteomes" id="UP000664369">
    <property type="component" value="Unassembled WGS sequence"/>
</dbReference>
<name>A0ABS3QDR3_9BACT</name>